<accession>A0A7W7H456</accession>
<keyword evidence="1" id="KW-0472">Membrane</keyword>
<feature type="transmembrane region" description="Helical" evidence="1">
    <location>
        <begin position="97"/>
        <end position="120"/>
    </location>
</feature>
<dbReference type="AlphaFoldDB" id="A0A7W7H456"/>
<keyword evidence="3" id="KW-1185">Reference proteome</keyword>
<evidence type="ECO:0000313" key="2">
    <source>
        <dbReference type="EMBL" id="MBB4743588.1"/>
    </source>
</evidence>
<feature type="transmembrane region" description="Helical" evidence="1">
    <location>
        <begin position="16"/>
        <end position="37"/>
    </location>
</feature>
<dbReference type="EMBL" id="JACHNB010000001">
    <property type="protein sequence ID" value="MBB4743588.1"/>
    <property type="molecule type" value="Genomic_DNA"/>
</dbReference>
<organism evidence="2 3">
    <name type="scientific">Actinoplanes octamycinicus</name>
    <dbReference type="NCBI Taxonomy" id="135948"/>
    <lineage>
        <taxon>Bacteria</taxon>
        <taxon>Bacillati</taxon>
        <taxon>Actinomycetota</taxon>
        <taxon>Actinomycetes</taxon>
        <taxon>Micromonosporales</taxon>
        <taxon>Micromonosporaceae</taxon>
        <taxon>Actinoplanes</taxon>
    </lineage>
</organism>
<feature type="transmembrane region" description="Helical" evidence="1">
    <location>
        <begin position="64"/>
        <end position="85"/>
    </location>
</feature>
<dbReference type="RefSeq" id="WP_185043851.1">
    <property type="nucleotide sequence ID" value="NZ_BAABFG010000005.1"/>
</dbReference>
<reference evidence="2 3" key="1">
    <citation type="submission" date="2020-08" db="EMBL/GenBank/DDBJ databases">
        <title>Sequencing the genomes of 1000 actinobacteria strains.</title>
        <authorList>
            <person name="Klenk H.-P."/>
        </authorList>
    </citation>
    <scope>NUCLEOTIDE SEQUENCE [LARGE SCALE GENOMIC DNA]</scope>
    <source>
        <strain evidence="2 3">DSM 45809</strain>
    </source>
</reference>
<gene>
    <name evidence="2" type="ORF">BJY16_007047</name>
</gene>
<name>A0A7W7H456_9ACTN</name>
<sequence>MITGERMADDERIGTSYGWTVAVGLGWYATVISAWLVGRFQVDDPHACDGQFGTWCMTSAHAGIFWLSVASPVLLVMVVVMLLIARPISRNVPAPPLAGTLAAAASGAVVACLGGAWLVLR</sequence>
<comment type="caution">
    <text evidence="2">The sequence shown here is derived from an EMBL/GenBank/DDBJ whole genome shotgun (WGS) entry which is preliminary data.</text>
</comment>
<protein>
    <submittedName>
        <fullName evidence="2">Uncharacterized protein</fullName>
    </submittedName>
</protein>
<evidence type="ECO:0000256" key="1">
    <source>
        <dbReference type="SAM" id="Phobius"/>
    </source>
</evidence>
<proteinExistence type="predicted"/>
<evidence type="ECO:0000313" key="3">
    <source>
        <dbReference type="Proteomes" id="UP000546162"/>
    </source>
</evidence>
<keyword evidence="1" id="KW-1133">Transmembrane helix</keyword>
<dbReference type="Proteomes" id="UP000546162">
    <property type="component" value="Unassembled WGS sequence"/>
</dbReference>
<keyword evidence="1" id="KW-0812">Transmembrane</keyword>